<sequence>MIYHIFALFLNEGEHDHFTLQGSTVSPSVDDGGNCLSPLLLNATSYKIEVFHNKAVDYTLMVTFVSFIHE</sequence>
<organism evidence="1">
    <name type="scientific">Medicago truncatula</name>
    <name type="common">Barrel medic</name>
    <name type="synonym">Medicago tribuloides</name>
    <dbReference type="NCBI Taxonomy" id="3880"/>
    <lineage>
        <taxon>Eukaryota</taxon>
        <taxon>Viridiplantae</taxon>
        <taxon>Streptophyta</taxon>
        <taxon>Embryophyta</taxon>
        <taxon>Tracheophyta</taxon>
        <taxon>Spermatophyta</taxon>
        <taxon>Magnoliopsida</taxon>
        <taxon>eudicotyledons</taxon>
        <taxon>Gunneridae</taxon>
        <taxon>Pentapetalae</taxon>
        <taxon>rosids</taxon>
        <taxon>fabids</taxon>
        <taxon>Fabales</taxon>
        <taxon>Fabaceae</taxon>
        <taxon>Papilionoideae</taxon>
        <taxon>50 kb inversion clade</taxon>
        <taxon>NPAAA clade</taxon>
        <taxon>Hologalegina</taxon>
        <taxon>IRL clade</taxon>
        <taxon>Trifolieae</taxon>
        <taxon>Medicago</taxon>
    </lineage>
</organism>
<proteinExistence type="predicted"/>
<dbReference type="Gramene" id="rna18305">
    <property type="protein sequence ID" value="RHN69791.1"/>
    <property type="gene ID" value="gene18305"/>
</dbReference>
<name>A0A396IYN5_MEDTR</name>
<gene>
    <name evidence="1" type="ORF">MtrunA17_Chr3g0128601</name>
</gene>
<evidence type="ECO:0000313" key="1">
    <source>
        <dbReference type="EMBL" id="RHN69791.1"/>
    </source>
</evidence>
<comment type="caution">
    <text evidence="1">The sequence shown here is derived from an EMBL/GenBank/DDBJ whole genome shotgun (WGS) entry which is preliminary data.</text>
</comment>
<dbReference type="EMBL" id="PSQE01000003">
    <property type="protein sequence ID" value="RHN69791.1"/>
    <property type="molecule type" value="Genomic_DNA"/>
</dbReference>
<reference evidence="1" key="1">
    <citation type="journal article" date="2018" name="Nat. Plants">
        <title>Whole-genome landscape of Medicago truncatula symbiotic genes.</title>
        <authorList>
            <person name="Pecrix Y."/>
            <person name="Gamas P."/>
            <person name="Carrere S."/>
        </authorList>
    </citation>
    <scope>NUCLEOTIDE SEQUENCE</scope>
    <source>
        <tissue evidence="1">Leaves</tissue>
    </source>
</reference>
<dbReference type="Proteomes" id="UP000265566">
    <property type="component" value="Chromosome 3"/>
</dbReference>
<protein>
    <submittedName>
        <fullName evidence="1">Uncharacterized protein</fullName>
    </submittedName>
</protein>
<accession>A0A396IYN5</accession>
<dbReference type="AlphaFoldDB" id="A0A396IYN5"/>